<reference evidence="1" key="1">
    <citation type="submission" date="2021-05" db="EMBL/GenBank/DDBJ databases">
        <authorList>
            <person name="Pan Q."/>
            <person name="Jouanno E."/>
            <person name="Zahm M."/>
            <person name="Klopp C."/>
            <person name="Cabau C."/>
            <person name="Louis A."/>
            <person name="Berthelot C."/>
            <person name="Parey E."/>
            <person name="Roest Crollius H."/>
            <person name="Montfort J."/>
            <person name="Robinson-Rechavi M."/>
            <person name="Bouchez O."/>
            <person name="Lampietro C."/>
            <person name="Lopez Roques C."/>
            <person name="Donnadieu C."/>
            <person name="Postlethwait J."/>
            <person name="Bobe J."/>
            <person name="Dillon D."/>
            <person name="Chandos A."/>
            <person name="von Hippel F."/>
            <person name="Guiguen Y."/>
        </authorList>
    </citation>
    <scope>NUCLEOTIDE SEQUENCE</scope>
    <source>
        <strain evidence="1">YG-Jan2019</strain>
    </source>
</reference>
<gene>
    <name evidence="1" type="ORF">DPEC_G00017760</name>
</gene>
<keyword evidence="2" id="KW-1185">Reference proteome</keyword>
<dbReference type="Proteomes" id="UP001157502">
    <property type="component" value="Chromosome 2"/>
</dbReference>
<comment type="caution">
    <text evidence="1">The sequence shown here is derived from an EMBL/GenBank/DDBJ whole genome shotgun (WGS) entry which is preliminary data.</text>
</comment>
<proteinExistence type="predicted"/>
<protein>
    <submittedName>
        <fullName evidence="1">Uncharacterized protein</fullName>
    </submittedName>
</protein>
<evidence type="ECO:0000313" key="2">
    <source>
        <dbReference type="Proteomes" id="UP001157502"/>
    </source>
</evidence>
<evidence type="ECO:0000313" key="1">
    <source>
        <dbReference type="EMBL" id="KAJ8014643.1"/>
    </source>
</evidence>
<sequence>MDESGRSARPSTLRARCRAILRAFELSMSSGDKAEDCLTGGASSTAEDTCMYPRTRLDEPVYIHRCTEEVLARLLEETIRQEKSLQQQTSLCKRLRSFFIRDNRVDPPPAILDPPPAILDPPPAIVDPPPAAENPWASVWTDSELPRLIFVSHCAGTFQNTGDRRFRDERFVISNSWAKSRAQRASEKRLPSIPEETLEETLEEMSKELSRDVEDQPPTSLWKRLQRFCKRKRSPAVVGRHQNEDVPTTCCFPYFHCWR</sequence>
<name>A0ACC2HFJ7_DALPE</name>
<dbReference type="EMBL" id="CM055729">
    <property type="protein sequence ID" value="KAJ8014643.1"/>
    <property type="molecule type" value="Genomic_DNA"/>
</dbReference>
<accession>A0ACC2HFJ7</accession>
<organism evidence="1 2">
    <name type="scientific">Dallia pectoralis</name>
    <name type="common">Alaska blackfish</name>
    <dbReference type="NCBI Taxonomy" id="75939"/>
    <lineage>
        <taxon>Eukaryota</taxon>
        <taxon>Metazoa</taxon>
        <taxon>Chordata</taxon>
        <taxon>Craniata</taxon>
        <taxon>Vertebrata</taxon>
        <taxon>Euteleostomi</taxon>
        <taxon>Actinopterygii</taxon>
        <taxon>Neopterygii</taxon>
        <taxon>Teleostei</taxon>
        <taxon>Protacanthopterygii</taxon>
        <taxon>Esociformes</taxon>
        <taxon>Umbridae</taxon>
        <taxon>Dallia</taxon>
    </lineage>
</organism>